<dbReference type="Pfam" id="PF20568">
    <property type="entry name" value="DUF6777"/>
    <property type="match status" value="1"/>
</dbReference>
<dbReference type="AlphaFoldDB" id="A0A561SF15"/>
<feature type="transmembrane region" description="Helical" evidence="2">
    <location>
        <begin position="111"/>
        <end position="129"/>
    </location>
</feature>
<feature type="compositionally biased region" description="Basic and acidic residues" evidence="1">
    <location>
        <begin position="1"/>
        <end position="11"/>
    </location>
</feature>
<gene>
    <name evidence="4" type="ORF">FHX73_1577</name>
</gene>
<evidence type="ECO:0000256" key="2">
    <source>
        <dbReference type="SAM" id="Phobius"/>
    </source>
</evidence>
<dbReference type="InterPro" id="IPR046704">
    <property type="entry name" value="DUF6777"/>
</dbReference>
<keyword evidence="2" id="KW-0812">Transmembrane</keyword>
<accession>A0A561SF15</accession>
<dbReference type="RefSeq" id="WP_145910445.1">
    <property type="nucleotide sequence ID" value="NZ_BAAAMZ010000001.1"/>
</dbReference>
<keyword evidence="2" id="KW-1133">Transmembrane helix</keyword>
<feature type="region of interest" description="Disordered" evidence="1">
    <location>
        <begin position="135"/>
        <end position="180"/>
    </location>
</feature>
<evidence type="ECO:0000313" key="4">
    <source>
        <dbReference type="EMBL" id="TWF73466.1"/>
    </source>
</evidence>
<feature type="compositionally biased region" description="Low complexity" evidence="1">
    <location>
        <begin position="159"/>
        <end position="180"/>
    </location>
</feature>
<dbReference type="Proteomes" id="UP000317940">
    <property type="component" value="Unassembled WGS sequence"/>
</dbReference>
<evidence type="ECO:0000259" key="3">
    <source>
        <dbReference type="Pfam" id="PF20568"/>
    </source>
</evidence>
<name>A0A561SF15_9ACTN</name>
<keyword evidence="2" id="KW-0472">Membrane</keyword>
<feature type="region of interest" description="Disordered" evidence="1">
    <location>
        <begin position="1"/>
        <end position="103"/>
    </location>
</feature>
<feature type="compositionally biased region" description="Low complexity" evidence="1">
    <location>
        <begin position="39"/>
        <end position="60"/>
    </location>
</feature>
<protein>
    <recommendedName>
        <fullName evidence="3">DUF6777 domain-containing protein</fullName>
    </recommendedName>
</protein>
<feature type="region of interest" description="Disordered" evidence="1">
    <location>
        <begin position="331"/>
        <end position="428"/>
    </location>
</feature>
<dbReference type="OrthoDB" id="4655582at2"/>
<sequence length="428" mass="40897">MSAEDPSDRPAEPPTGPPSGPLAGGSGGGGAPSGPPSGPTSEPGAAPTAPGATQPGATKPGEAEPGEATKPGEPPTELVGAPPPPAPPARTLVGASGGAPRRPWWRRPRTLVLAGVGVAVAAGLAVLLIERQPSKGQSTVAGAQVTRQAVGSPGRDPYTGSVAATSSAGAAPATPSAGPTAVDGGGVGLYGGTEHIASCNVPQLSDFLTTHADKGRAWAGVEGIDPSGIPDYLHTLTPVVLRQDTRVTNHGFVNGQATAFQSVLQAGTAVLVDDRGVPRARCACGNPLTPPVADTAPPQYGGDSWTGFHTDHVVTVNPAPAPVHSLVLVDQGSGRPFERPVGTDGSGDRAAAASSGPSTGTSTSGSGSPTRTGTGTPTGSPRSTASATGGAGTTGATSATGGATGGATGSGGASGGSTSTGGAGGATP</sequence>
<comment type="caution">
    <text evidence="4">The sequence shown here is derived from an EMBL/GenBank/DDBJ whole genome shotgun (WGS) entry which is preliminary data.</text>
</comment>
<organism evidence="4 5">
    <name type="scientific">Kitasatospora viridis</name>
    <dbReference type="NCBI Taxonomy" id="281105"/>
    <lineage>
        <taxon>Bacteria</taxon>
        <taxon>Bacillati</taxon>
        <taxon>Actinomycetota</taxon>
        <taxon>Actinomycetes</taxon>
        <taxon>Kitasatosporales</taxon>
        <taxon>Streptomycetaceae</taxon>
        <taxon>Kitasatospora</taxon>
    </lineage>
</organism>
<feature type="compositionally biased region" description="Polar residues" evidence="1">
    <location>
        <begin position="135"/>
        <end position="149"/>
    </location>
</feature>
<feature type="compositionally biased region" description="Gly residues" evidence="1">
    <location>
        <begin position="22"/>
        <end position="32"/>
    </location>
</feature>
<proteinExistence type="predicted"/>
<feature type="domain" description="DUF6777" evidence="3">
    <location>
        <begin position="181"/>
        <end position="342"/>
    </location>
</feature>
<evidence type="ECO:0000256" key="1">
    <source>
        <dbReference type="SAM" id="MobiDB-lite"/>
    </source>
</evidence>
<feature type="compositionally biased region" description="Low complexity" evidence="1">
    <location>
        <begin position="348"/>
        <end position="401"/>
    </location>
</feature>
<evidence type="ECO:0000313" key="5">
    <source>
        <dbReference type="Proteomes" id="UP000317940"/>
    </source>
</evidence>
<reference evidence="4 5" key="1">
    <citation type="submission" date="2019-06" db="EMBL/GenBank/DDBJ databases">
        <title>Sequencing the genomes of 1000 actinobacteria strains.</title>
        <authorList>
            <person name="Klenk H.-P."/>
        </authorList>
    </citation>
    <scope>NUCLEOTIDE SEQUENCE [LARGE SCALE GENOMIC DNA]</scope>
    <source>
        <strain evidence="4 5">DSM 44826</strain>
    </source>
</reference>
<keyword evidence="5" id="KW-1185">Reference proteome</keyword>
<feature type="compositionally biased region" description="Gly residues" evidence="1">
    <location>
        <begin position="402"/>
        <end position="428"/>
    </location>
</feature>
<dbReference type="EMBL" id="VIWT01000005">
    <property type="protein sequence ID" value="TWF73466.1"/>
    <property type="molecule type" value="Genomic_DNA"/>
</dbReference>